<dbReference type="RefSeq" id="WP_081141660.1">
    <property type="nucleotide sequence ID" value="NZ_CP015363.1"/>
</dbReference>
<dbReference type="GeneID" id="84217138"/>
<keyword evidence="2" id="KW-0808">Transferase</keyword>
<dbReference type="KEGG" id="fai:FAD_0540"/>
<reference evidence="2 3" key="1">
    <citation type="submission" date="2011-10" db="EMBL/GenBank/DDBJ databases">
        <title>Metabolic and evolutionary patterns in the extreme acidophile Ferroplasma acidiphilum.</title>
        <authorList>
            <person name="Golyshina O.V."/>
            <person name="Kozyavkin S.A."/>
            <person name="Tatusov R.L."/>
            <person name="Slesarev A.I."/>
            <person name="Golyshin P.N."/>
        </authorList>
    </citation>
    <scope>NUCLEOTIDE SEQUENCE [LARGE SCALE GENOMIC DNA]</scope>
    <source>
        <strain evidence="3">Y</strain>
    </source>
</reference>
<dbReference type="STRING" id="74969.FAD_0540"/>
<protein>
    <submittedName>
        <fullName evidence="2">Aspartyl/glutamyl-tRNA(Asn/Gln) amidotransferase subunit A</fullName>
    </submittedName>
</protein>
<dbReference type="AlphaFoldDB" id="A0A1V0N2S4"/>
<dbReference type="InterPro" id="IPR023631">
    <property type="entry name" value="Amidase_dom"/>
</dbReference>
<dbReference type="PROSITE" id="PS00571">
    <property type="entry name" value="AMIDASES"/>
    <property type="match status" value="1"/>
</dbReference>
<dbReference type="InterPro" id="IPR000120">
    <property type="entry name" value="Amidase"/>
</dbReference>
<keyword evidence="3" id="KW-1185">Reference proteome</keyword>
<dbReference type="InterPro" id="IPR036928">
    <property type="entry name" value="AS_sf"/>
</dbReference>
<dbReference type="SUPFAM" id="SSF75304">
    <property type="entry name" value="Amidase signature (AS) enzymes"/>
    <property type="match status" value="1"/>
</dbReference>
<name>A0A1V0N2S4_9ARCH</name>
<dbReference type="PANTHER" id="PTHR11895">
    <property type="entry name" value="TRANSAMIDASE"/>
    <property type="match status" value="1"/>
</dbReference>
<organism evidence="2 3">
    <name type="scientific">Ferroplasma acidiphilum</name>
    <dbReference type="NCBI Taxonomy" id="74969"/>
    <lineage>
        <taxon>Archaea</taxon>
        <taxon>Methanobacteriati</taxon>
        <taxon>Thermoplasmatota</taxon>
        <taxon>Thermoplasmata</taxon>
        <taxon>Thermoplasmatales</taxon>
        <taxon>Ferroplasmaceae</taxon>
        <taxon>Ferroplasma</taxon>
    </lineage>
</organism>
<accession>A0A1V0N2S4</accession>
<dbReference type="InterPro" id="IPR020556">
    <property type="entry name" value="Amidase_CS"/>
</dbReference>
<dbReference type="OrthoDB" id="7931at2157"/>
<dbReference type="EMBL" id="CP015363">
    <property type="protein sequence ID" value="ARD84452.1"/>
    <property type="molecule type" value="Genomic_DNA"/>
</dbReference>
<dbReference type="Pfam" id="PF01425">
    <property type="entry name" value="Amidase"/>
    <property type="match status" value="1"/>
</dbReference>
<evidence type="ECO:0000259" key="1">
    <source>
        <dbReference type="Pfam" id="PF01425"/>
    </source>
</evidence>
<evidence type="ECO:0000313" key="2">
    <source>
        <dbReference type="EMBL" id="ARD84452.1"/>
    </source>
</evidence>
<feature type="domain" description="Amidase" evidence="1">
    <location>
        <begin position="53"/>
        <end position="411"/>
    </location>
</feature>
<sequence>MIPPIHTLHDLIISGEISPYHLFKKSAENISHLNPDINSFATLRPFNEPTIHKHSSSPLYGIPYSVKDIIDTKNLRTEYGSEFFKGHVPQEDADVIRALDEYGPVLQGKTNTHEFAMGIVTPVCNNPWNVSKITGGSSGGSAAAVSSGLSLFSLGTDTAGSIRIPSSMCGVSGLKPTTGSLSVKGIFPEAWSLDTVGPITRYASDIPAIVTAMGFKSPRAKSQRRKPLLGIIGNLTESSDTNVKFAFYSFMDHMVSEDLVDIKEIHIDNMESMASAADMIDGCENATIHRSRYENNPELFSVESRNQIKYYSSLKPMDYIEAKRLRMRQGMEFNSLFNQYDFLVSPTLPTIAPDKKEIENVPFDYFMKYIKFTNPFNLFGVPALSIPCGFSRDMPVGLQIVGGKLRDIEVCNLASRFQEITDFHTRIPPIAKNINYFDI</sequence>
<dbReference type="Proteomes" id="UP000192050">
    <property type="component" value="Chromosome"/>
</dbReference>
<evidence type="ECO:0000313" key="3">
    <source>
        <dbReference type="Proteomes" id="UP000192050"/>
    </source>
</evidence>
<dbReference type="PANTHER" id="PTHR11895:SF7">
    <property type="entry name" value="GLUTAMYL-TRNA(GLN) AMIDOTRANSFERASE SUBUNIT A, MITOCHONDRIAL"/>
    <property type="match status" value="1"/>
</dbReference>
<dbReference type="Gene3D" id="3.90.1300.10">
    <property type="entry name" value="Amidase signature (AS) domain"/>
    <property type="match status" value="1"/>
</dbReference>
<gene>
    <name evidence="2" type="primary">gatA</name>
    <name evidence="2" type="ORF">FAD_0540</name>
</gene>
<proteinExistence type="predicted"/>
<dbReference type="GO" id="GO:0016740">
    <property type="term" value="F:transferase activity"/>
    <property type="evidence" value="ECO:0007669"/>
    <property type="project" value="UniProtKB-KW"/>
</dbReference>